<organism evidence="1 2">
    <name type="scientific">Kurthia gibsonii</name>
    <dbReference type="NCBI Taxonomy" id="33946"/>
    <lineage>
        <taxon>Bacteria</taxon>
        <taxon>Bacillati</taxon>
        <taxon>Bacillota</taxon>
        <taxon>Bacilli</taxon>
        <taxon>Bacillales</taxon>
        <taxon>Caryophanaceae</taxon>
        <taxon>Kurthia</taxon>
    </lineage>
</organism>
<proteinExistence type="predicted"/>
<evidence type="ECO:0000313" key="1">
    <source>
        <dbReference type="EMBL" id="MEL5987326.1"/>
    </source>
</evidence>
<reference evidence="1 2" key="1">
    <citation type="submission" date="2024-04" db="EMBL/GenBank/DDBJ databases">
        <authorList>
            <person name="Wu Y.S."/>
            <person name="Zhang L."/>
        </authorList>
    </citation>
    <scope>NUCLEOTIDE SEQUENCE [LARGE SCALE GENOMIC DNA]</scope>
    <source>
        <strain evidence="1 2">KG-01</strain>
    </source>
</reference>
<keyword evidence="2" id="KW-1185">Reference proteome</keyword>
<gene>
    <name evidence="1" type="ORF">AAF454_02655</name>
</gene>
<dbReference type="Proteomes" id="UP001398420">
    <property type="component" value="Unassembled WGS sequence"/>
</dbReference>
<comment type="caution">
    <text evidence="1">The sequence shown here is derived from an EMBL/GenBank/DDBJ whole genome shotgun (WGS) entry which is preliminary data.</text>
</comment>
<name>A0ABU9LKY0_9BACL</name>
<protein>
    <recommendedName>
        <fullName evidence="3">SEC-C motif-containing protein</fullName>
    </recommendedName>
</protein>
<sequence length="599" mass="71040">MAYEELLCPCQSGKKASMCCFVKKNNTFEKHWTAIKGRVVQTFLSEHPTEEELIALQQWVGIERLQCFEEQIDSATLQHLLTDLYFFTENRLEWGYHLIEQMKAIVQPKTHLILSSWQTPYYFVGRMKSFYEDYVIAEHIWTGECIYLADVDLEDQVEGNLILGHVVPGVNERFYGLLSSAIILEASQEILLDSWFHRFEQSKHEELEAFFKESLLDCLLDLITENPVLQPDEKGMNVEALQLIVNLDMLFLDLDVKSDRLTCLFFNYLMEEQRIEHVRKKQALIAAVLDFGMRYDFVPRVITQKRLGTIFDVSPSTIARYSKKISMYFEQDFDVFMFDKIRQAIYFVGTDATMDEFKQWQMHKHLEKMIFTNDLDEKRMEKKLEHIPYKPIKKHEKAQKYAYEAFLEDGERKRYELARLALNYDPNNHDAQIILSEYETADERLAILQDYPITMLNRNRIYLLKTTLLYQQGRFEEALAILSDIPFNELRQHTILYYFYACLHFLIDQPKILEDLLQTAIEDTALFRWLTWVFMLAYQLDEEDYAMQAIQANPFVQKYIEMQMEPYSFPTHQFCAKGDPNEAKMIHFVIHPLLQKIQK</sequence>
<evidence type="ECO:0000313" key="2">
    <source>
        <dbReference type="Proteomes" id="UP001398420"/>
    </source>
</evidence>
<dbReference type="RefSeq" id="WP_342302645.1">
    <property type="nucleotide sequence ID" value="NZ_JBCEWA010000002.1"/>
</dbReference>
<evidence type="ECO:0008006" key="3">
    <source>
        <dbReference type="Google" id="ProtNLM"/>
    </source>
</evidence>
<accession>A0ABU9LKY0</accession>
<dbReference type="EMBL" id="JBCEWA010000002">
    <property type="protein sequence ID" value="MEL5987326.1"/>
    <property type="molecule type" value="Genomic_DNA"/>
</dbReference>